<feature type="compositionally biased region" description="Polar residues" evidence="1">
    <location>
        <begin position="194"/>
        <end position="204"/>
    </location>
</feature>
<accession>A0A8T9C5K4</accession>
<evidence type="ECO:0000256" key="2">
    <source>
        <dbReference type="SAM" id="Phobius"/>
    </source>
</evidence>
<feature type="region of interest" description="Disordered" evidence="1">
    <location>
        <begin position="157"/>
        <end position="221"/>
    </location>
</feature>
<proteinExistence type="predicted"/>
<organism evidence="3 4">
    <name type="scientific">Lachnellula suecica</name>
    <dbReference type="NCBI Taxonomy" id="602035"/>
    <lineage>
        <taxon>Eukaryota</taxon>
        <taxon>Fungi</taxon>
        <taxon>Dikarya</taxon>
        <taxon>Ascomycota</taxon>
        <taxon>Pezizomycotina</taxon>
        <taxon>Leotiomycetes</taxon>
        <taxon>Helotiales</taxon>
        <taxon>Lachnaceae</taxon>
        <taxon>Lachnellula</taxon>
    </lineage>
</organism>
<keyword evidence="2" id="KW-0812">Transmembrane</keyword>
<sequence length="221" mass="23981">MADFDPPSTLADFTVPAATTPTWHHRAKETYTPTSSYTLPSTISSSLPSSSNHDSPNFWDKFGNGAKVAVILSAMLGVLIVVVLSMWFCCNCCGLRRKRRRPHEQDRAERNANGVLPMHALQNRTVVEPPPMARLGTRPVSDAPPSYEEAVPAQHQRLAGGLSNTTSEEDDAVISDGKTPLSEMPFEDVVLDHVSSQSSGSRTFDQMHHGAGGDTRGHTNS</sequence>
<dbReference type="AlphaFoldDB" id="A0A8T9C5K4"/>
<keyword evidence="2" id="KW-1133">Transmembrane helix</keyword>
<name>A0A8T9C5K4_9HELO</name>
<gene>
    <name evidence="3" type="ORF">LSUE1_G004597</name>
</gene>
<dbReference type="EMBL" id="QGMK01000579">
    <property type="protein sequence ID" value="TVY80938.1"/>
    <property type="molecule type" value="Genomic_DNA"/>
</dbReference>
<feature type="transmembrane region" description="Helical" evidence="2">
    <location>
        <begin position="68"/>
        <end position="90"/>
    </location>
</feature>
<protein>
    <submittedName>
        <fullName evidence="3">Uncharacterized protein</fullName>
    </submittedName>
</protein>
<evidence type="ECO:0000313" key="4">
    <source>
        <dbReference type="Proteomes" id="UP000469558"/>
    </source>
</evidence>
<dbReference type="Proteomes" id="UP000469558">
    <property type="component" value="Unassembled WGS sequence"/>
</dbReference>
<keyword evidence="2" id="KW-0472">Membrane</keyword>
<comment type="caution">
    <text evidence="3">The sequence shown here is derived from an EMBL/GenBank/DDBJ whole genome shotgun (WGS) entry which is preliminary data.</text>
</comment>
<dbReference type="OrthoDB" id="3560771at2759"/>
<evidence type="ECO:0000313" key="3">
    <source>
        <dbReference type="EMBL" id="TVY80938.1"/>
    </source>
</evidence>
<keyword evidence="4" id="KW-1185">Reference proteome</keyword>
<reference evidence="3 4" key="1">
    <citation type="submission" date="2018-05" db="EMBL/GenBank/DDBJ databases">
        <title>Genome sequencing and assembly of the regulated plant pathogen Lachnellula willkommii and related sister species for the development of diagnostic species identification markers.</title>
        <authorList>
            <person name="Giroux E."/>
            <person name="Bilodeau G."/>
        </authorList>
    </citation>
    <scope>NUCLEOTIDE SEQUENCE [LARGE SCALE GENOMIC DNA]</scope>
    <source>
        <strain evidence="3 4">CBS 268.59</strain>
    </source>
</reference>
<evidence type="ECO:0000256" key="1">
    <source>
        <dbReference type="SAM" id="MobiDB-lite"/>
    </source>
</evidence>